<dbReference type="Proteomes" id="UP000233556">
    <property type="component" value="Unassembled WGS sequence"/>
</dbReference>
<evidence type="ECO:0000313" key="2">
    <source>
        <dbReference type="Proteomes" id="UP000233556"/>
    </source>
</evidence>
<accession>A0A2I0U1D8</accession>
<dbReference type="PANTHER" id="PTHR33332">
    <property type="entry name" value="REVERSE TRANSCRIPTASE DOMAIN-CONTAINING PROTEIN"/>
    <property type="match status" value="1"/>
</dbReference>
<keyword evidence="2" id="KW-1185">Reference proteome</keyword>
<dbReference type="OrthoDB" id="73680at2759"/>
<evidence type="ECO:0000313" key="1">
    <source>
        <dbReference type="EMBL" id="PKU39829.1"/>
    </source>
</evidence>
<protein>
    <recommendedName>
        <fullName evidence="3">Rna-directed dna polymerase from mobile element jockey-like</fullName>
    </recommendedName>
</protein>
<proteinExistence type="predicted"/>
<name>A0A2I0U1D8_LIMLA</name>
<reference evidence="2" key="1">
    <citation type="submission" date="2017-11" db="EMBL/GenBank/DDBJ databases">
        <authorList>
            <person name="Lima N.C."/>
            <person name="Parody-Merino A.M."/>
            <person name="Battley P.F."/>
            <person name="Fidler A.E."/>
            <person name="Prosdocimi F."/>
        </authorList>
    </citation>
    <scope>NUCLEOTIDE SEQUENCE [LARGE SCALE GENOMIC DNA]</scope>
</reference>
<sequence length="195" mass="22069">MEQILQKTTLRHMENKECTLSKFADDTKIWGEKRKPSRVTWTGSRGGHVQTSWRSTRSRARSCTWVTAIPKHGYRLDREWTESNPEERDVGVFVSEKPSMTQQCALAAQNTNRILGCVKRSLASRRWLESSPEEKDLGVLVDEKLNTSRQYAVAAQKANHILGCIKRSVTSRSREAILPLCSALSSPRGVTQVQV</sequence>
<organism evidence="1 2">
    <name type="scientific">Limosa lapponica baueri</name>
    <dbReference type="NCBI Taxonomy" id="1758121"/>
    <lineage>
        <taxon>Eukaryota</taxon>
        <taxon>Metazoa</taxon>
        <taxon>Chordata</taxon>
        <taxon>Craniata</taxon>
        <taxon>Vertebrata</taxon>
        <taxon>Euteleostomi</taxon>
        <taxon>Archelosauria</taxon>
        <taxon>Archosauria</taxon>
        <taxon>Dinosauria</taxon>
        <taxon>Saurischia</taxon>
        <taxon>Theropoda</taxon>
        <taxon>Coelurosauria</taxon>
        <taxon>Aves</taxon>
        <taxon>Neognathae</taxon>
        <taxon>Neoaves</taxon>
        <taxon>Charadriiformes</taxon>
        <taxon>Scolopacidae</taxon>
        <taxon>Limosa</taxon>
    </lineage>
</organism>
<dbReference type="AlphaFoldDB" id="A0A2I0U1D8"/>
<reference evidence="2" key="2">
    <citation type="submission" date="2017-12" db="EMBL/GenBank/DDBJ databases">
        <title>Genome sequence of the Bar-tailed Godwit (Limosa lapponica baueri).</title>
        <authorList>
            <person name="Lima N.C.B."/>
            <person name="Parody-Merino A.M."/>
            <person name="Battley P.F."/>
            <person name="Fidler A.E."/>
            <person name="Prosdocimi F."/>
        </authorList>
    </citation>
    <scope>NUCLEOTIDE SEQUENCE [LARGE SCALE GENOMIC DNA]</scope>
</reference>
<evidence type="ECO:0008006" key="3">
    <source>
        <dbReference type="Google" id="ProtNLM"/>
    </source>
</evidence>
<dbReference type="EMBL" id="KZ506399">
    <property type="protein sequence ID" value="PKU39829.1"/>
    <property type="molecule type" value="Genomic_DNA"/>
</dbReference>
<gene>
    <name evidence="1" type="ORF">llap_9866</name>
</gene>